<organism evidence="1 2">
    <name type="scientific">Hibiscus sabdariffa</name>
    <name type="common">roselle</name>
    <dbReference type="NCBI Taxonomy" id="183260"/>
    <lineage>
        <taxon>Eukaryota</taxon>
        <taxon>Viridiplantae</taxon>
        <taxon>Streptophyta</taxon>
        <taxon>Embryophyta</taxon>
        <taxon>Tracheophyta</taxon>
        <taxon>Spermatophyta</taxon>
        <taxon>Magnoliopsida</taxon>
        <taxon>eudicotyledons</taxon>
        <taxon>Gunneridae</taxon>
        <taxon>Pentapetalae</taxon>
        <taxon>rosids</taxon>
        <taxon>malvids</taxon>
        <taxon>Malvales</taxon>
        <taxon>Malvaceae</taxon>
        <taxon>Malvoideae</taxon>
        <taxon>Hibiscus</taxon>
    </lineage>
</organism>
<comment type="caution">
    <text evidence="1">The sequence shown here is derived from an EMBL/GenBank/DDBJ whole genome shotgun (WGS) entry which is preliminary data.</text>
</comment>
<keyword evidence="2" id="KW-1185">Reference proteome</keyword>
<name>A0ABR2RGM5_9ROSI</name>
<sequence length="109" mass="11551">MISHSKKGNLHVYVGHQVDIPHYADEDEASEDIDVMFESNAGGTCEDKGSGPNSCIGDTSNVVESHQKMTEQDALFDVKVDGFSAVGDCSNETVGPTDIETVGDGEAKC</sequence>
<reference evidence="1 2" key="1">
    <citation type="journal article" date="2024" name="G3 (Bethesda)">
        <title>Genome assembly of Hibiscus sabdariffa L. provides insights into metabolisms of medicinal natural products.</title>
        <authorList>
            <person name="Kim T."/>
        </authorList>
    </citation>
    <scope>NUCLEOTIDE SEQUENCE [LARGE SCALE GENOMIC DNA]</scope>
    <source>
        <strain evidence="1">TK-2024</strain>
        <tissue evidence="1">Old leaves</tissue>
    </source>
</reference>
<protein>
    <submittedName>
        <fullName evidence="1">Uncharacterized protein</fullName>
    </submittedName>
</protein>
<evidence type="ECO:0000313" key="2">
    <source>
        <dbReference type="Proteomes" id="UP001396334"/>
    </source>
</evidence>
<dbReference type="EMBL" id="JBBPBN010000022">
    <property type="protein sequence ID" value="KAK9012085.1"/>
    <property type="molecule type" value="Genomic_DNA"/>
</dbReference>
<dbReference type="Proteomes" id="UP001396334">
    <property type="component" value="Unassembled WGS sequence"/>
</dbReference>
<accession>A0ABR2RGM5</accession>
<evidence type="ECO:0000313" key="1">
    <source>
        <dbReference type="EMBL" id="KAK9012085.1"/>
    </source>
</evidence>
<proteinExistence type="predicted"/>
<gene>
    <name evidence="1" type="ORF">V6N11_040155</name>
</gene>